<keyword evidence="3" id="KW-1185">Reference proteome</keyword>
<sequence length="299" mass="29380">MCLESPPPMADVEDEDAEWVCDHCCALAEALAIVIETDSDVDAETVAELANALEAAAVAVDPLGGPAAGAEPDPSDPVTGMRLAAIAAAAARAASPSRADGDAPLSPAHGGGGGSPAGRTAAGSSRKRRRSASVDRAAKSGRRAPQVDYAMLNALMFEGTSPSARSRSAGTSDDEFVGTLREDGAPSTDSDGSSSDGSSSDDSSSDGSSSDDGDDSDGSGDDDDGERAGQGSREAPRAGGRGGARAAAAKARSLISAEVVAAPAAADSSEDDEDFDGAEPAASEDEAGDDGGSSSESDA</sequence>
<evidence type="ECO:0000313" key="2">
    <source>
        <dbReference type="EMBL" id="KAA0153695.1"/>
    </source>
</evidence>
<dbReference type="EMBL" id="VLTN01000015">
    <property type="protein sequence ID" value="KAA0153695.1"/>
    <property type="molecule type" value="Genomic_DNA"/>
</dbReference>
<protein>
    <submittedName>
        <fullName evidence="2">Uncharacterized protein</fullName>
    </submittedName>
</protein>
<feature type="compositionally biased region" description="Acidic residues" evidence="1">
    <location>
        <begin position="268"/>
        <end position="289"/>
    </location>
</feature>
<feature type="region of interest" description="Disordered" evidence="1">
    <location>
        <begin position="91"/>
        <end position="299"/>
    </location>
</feature>
<reference evidence="2 3" key="1">
    <citation type="submission" date="2019-07" db="EMBL/GenBank/DDBJ databases">
        <title>Genomes of Cafeteria roenbergensis.</title>
        <authorList>
            <person name="Fischer M.G."/>
            <person name="Hackl T."/>
            <person name="Roman M."/>
        </authorList>
    </citation>
    <scope>NUCLEOTIDE SEQUENCE [LARGE SCALE GENOMIC DNA]</scope>
    <source>
        <strain evidence="2 3">BVI</strain>
    </source>
</reference>
<dbReference type="Proteomes" id="UP000323011">
    <property type="component" value="Unassembled WGS sequence"/>
</dbReference>
<organism evidence="2 3">
    <name type="scientific">Cafeteria roenbergensis</name>
    <name type="common">Marine flagellate</name>
    <dbReference type="NCBI Taxonomy" id="33653"/>
    <lineage>
        <taxon>Eukaryota</taxon>
        <taxon>Sar</taxon>
        <taxon>Stramenopiles</taxon>
        <taxon>Bigyra</taxon>
        <taxon>Opalozoa</taxon>
        <taxon>Bicosoecida</taxon>
        <taxon>Cafeteriaceae</taxon>
        <taxon>Cafeteria</taxon>
    </lineage>
</organism>
<name>A0A5A8CKY7_CAFRO</name>
<accession>A0A5A8CKY7</accession>
<gene>
    <name evidence="2" type="ORF">FNF29_03083</name>
</gene>
<dbReference type="AlphaFoldDB" id="A0A5A8CKY7"/>
<evidence type="ECO:0000313" key="3">
    <source>
        <dbReference type="Proteomes" id="UP000323011"/>
    </source>
</evidence>
<feature type="compositionally biased region" description="Low complexity" evidence="1">
    <location>
        <begin position="91"/>
        <end position="108"/>
    </location>
</feature>
<feature type="compositionally biased region" description="Acidic residues" evidence="1">
    <location>
        <begin position="209"/>
        <end position="225"/>
    </location>
</feature>
<feature type="compositionally biased region" description="Polar residues" evidence="1">
    <location>
        <begin position="160"/>
        <end position="171"/>
    </location>
</feature>
<feature type="compositionally biased region" description="Low complexity" evidence="1">
    <location>
        <begin position="244"/>
        <end position="267"/>
    </location>
</feature>
<proteinExistence type="predicted"/>
<evidence type="ECO:0000256" key="1">
    <source>
        <dbReference type="SAM" id="MobiDB-lite"/>
    </source>
</evidence>
<comment type="caution">
    <text evidence="2">The sequence shown here is derived from an EMBL/GenBank/DDBJ whole genome shotgun (WGS) entry which is preliminary data.</text>
</comment>
<feature type="compositionally biased region" description="Low complexity" evidence="1">
    <location>
        <begin position="189"/>
        <end position="208"/>
    </location>
</feature>
<dbReference type="OMA" id="DKMEMAI"/>